<dbReference type="AlphaFoldDB" id="A0A0A9G283"/>
<reference evidence="1" key="2">
    <citation type="journal article" date="2015" name="Data Brief">
        <title>Shoot transcriptome of the giant reed, Arundo donax.</title>
        <authorList>
            <person name="Barrero R.A."/>
            <person name="Guerrero F.D."/>
            <person name="Moolhuijzen P."/>
            <person name="Goolsby J.A."/>
            <person name="Tidwell J."/>
            <person name="Bellgard S.E."/>
            <person name="Bellgard M.I."/>
        </authorList>
    </citation>
    <scope>NUCLEOTIDE SEQUENCE</scope>
    <source>
        <tissue evidence="1">Shoot tissue taken approximately 20 cm above the soil surface</tissue>
    </source>
</reference>
<proteinExistence type="predicted"/>
<reference evidence="1" key="1">
    <citation type="submission" date="2014-09" db="EMBL/GenBank/DDBJ databases">
        <authorList>
            <person name="Magalhaes I.L.F."/>
            <person name="Oliveira U."/>
            <person name="Santos F.R."/>
            <person name="Vidigal T.H.D.A."/>
            <person name="Brescovit A.D."/>
            <person name="Santos A.J."/>
        </authorList>
    </citation>
    <scope>NUCLEOTIDE SEQUENCE</scope>
    <source>
        <tissue evidence="1">Shoot tissue taken approximately 20 cm above the soil surface</tissue>
    </source>
</reference>
<sequence>MASFYQLFLESEITVIQILKLYPPNHMLSKRKHQIKHMISLTVSSPKVLL</sequence>
<protein>
    <submittedName>
        <fullName evidence="1">Uncharacterized protein</fullName>
    </submittedName>
</protein>
<accession>A0A0A9G283</accession>
<name>A0A0A9G283_ARUDO</name>
<dbReference type="EMBL" id="GBRH01180312">
    <property type="protein sequence ID" value="JAE17584.1"/>
    <property type="molecule type" value="Transcribed_RNA"/>
</dbReference>
<organism evidence="1">
    <name type="scientific">Arundo donax</name>
    <name type="common">Giant reed</name>
    <name type="synonym">Donax arundinaceus</name>
    <dbReference type="NCBI Taxonomy" id="35708"/>
    <lineage>
        <taxon>Eukaryota</taxon>
        <taxon>Viridiplantae</taxon>
        <taxon>Streptophyta</taxon>
        <taxon>Embryophyta</taxon>
        <taxon>Tracheophyta</taxon>
        <taxon>Spermatophyta</taxon>
        <taxon>Magnoliopsida</taxon>
        <taxon>Liliopsida</taxon>
        <taxon>Poales</taxon>
        <taxon>Poaceae</taxon>
        <taxon>PACMAD clade</taxon>
        <taxon>Arundinoideae</taxon>
        <taxon>Arundineae</taxon>
        <taxon>Arundo</taxon>
    </lineage>
</organism>
<evidence type="ECO:0000313" key="1">
    <source>
        <dbReference type="EMBL" id="JAE17584.1"/>
    </source>
</evidence>